<keyword evidence="2" id="KW-0472">Membrane</keyword>
<sequence>MSSGFHLTKAIFTLPQTFIFTFFGVTLFFLSGRKVNFTGQEDKGKARMTLSTATRKHTKPNYGQQQYTFTKTFPSLPPSHHARVCHIIVSSSSAQDKPRLYFVEGDMQAEHAEMEKNVALLEEKVDKRIWEALPEKGVVNLDRVREVDGEEFRKLEEREEEEEDDEQEEEGEDGDDEEDDEEDDDLVEIVEGLVESLGVLKRGVEGKADKKKFEDVELSKKKADDTTKPGTLTKIDNVLAGLGNVEIAVEKGRLGKWAEGVWKKKIRELELLVAEKLGEIAHSCDGPEAQASSPAAEAPSSPSLAEFAYPLSSYTARFSCPAQSSYPAQSLYASQPPYPPPSYPAQSAYRVDSYSYRPPGAGNGYENQYPVFAPEYYDGKSTAFMGWHMCIRPRFQDTERDLAHIPAAFIQGQAASLGADAFSQGFDKPSAAVANPSFPPPPKDWPHSSRFGNDDWFSSEPCSYQRPLREEAVFRDDDAGASRYEEEEESCEEEEDYDGSENVEWGSEPDGFTDGEVRELERSIEKTEAENEARAKGCSAKCSAMRPAIWRGDHALGRIYKLAGVSIDETVDNTTDMTTTGSRQRLLKRNPHCGLGYWQVQAPRIINHIGANAKLTDSFGTAGAGQVGKSLELEKGGLAKETADDDQEDDTLLQMCTSCSTAIARLFCVCQGQSLCHAYCPREREPFYWILGGVISKVRGTGGEICPYGHYCWMAVIRRTLRSVRAIVEKWETGLPCWLITTALHRAAKHELATLDSSTDCHRQLSLVMDRYLTLRLKCKVEEEQKRRDMSNRETVYEVLLRILDIVITSNNQHRGWDDLSLCIVKGITKELDVSYGNDKDFPDSLVIRKLLNVTVEMHWNPGEPYAASGFLMWRLQKLQNIEKGRGELLGIQWFI</sequence>
<keyword evidence="2" id="KW-1133">Transmembrane helix</keyword>
<organism evidence="3 4">
    <name type="scientific">Triangularia setosa</name>
    <dbReference type="NCBI Taxonomy" id="2587417"/>
    <lineage>
        <taxon>Eukaryota</taxon>
        <taxon>Fungi</taxon>
        <taxon>Dikarya</taxon>
        <taxon>Ascomycota</taxon>
        <taxon>Pezizomycotina</taxon>
        <taxon>Sordariomycetes</taxon>
        <taxon>Sordariomycetidae</taxon>
        <taxon>Sordariales</taxon>
        <taxon>Podosporaceae</taxon>
        <taxon>Triangularia</taxon>
    </lineage>
</organism>
<evidence type="ECO:0000313" key="3">
    <source>
        <dbReference type="EMBL" id="KAK4176391.1"/>
    </source>
</evidence>
<feature type="compositionally biased region" description="Basic and acidic residues" evidence="1">
    <location>
        <begin position="475"/>
        <end position="484"/>
    </location>
</feature>
<feature type="region of interest" description="Disordered" evidence="1">
    <location>
        <begin position="152"/>
        <end position="184"/>
    </location>
</feature>
<comment type="caution">
    <text evidence="3">The sequence shown here is derived from an EMBL/GenBank/DDBJ whole genome shotgun (WGS) entry which is preliminary data.</text>
</comment>
<feature type="region of interest" description="Disordered" evidence="1">
    <location>
        <begin position="475"/>
        <end position="516"/>
    </location>
</feature>
<evidence type="ECO:0000313" key="4">
    <source>
        <dbReference type="Proteomes" id="UP001302321"/>
    </source>
</evidence>
<evidence type="ECO:0000256" key="2">
    <source>
        <dbReference type="SAM" id="Phobius"/>
    </source>
</evidence>
<reference evidence="3" key="2">
    <citation type="submission" date="2023-05" db="EMBL/GenBank/DDBJ databases">
        <authorList>
            <consortium name="Lawrence Berkeley National Laboratory"/>
            <person name="Steindorff A."/>
            <person name="Hensen N."/>
            <person name="Bonometti L."/>
            <person name="Westerberg I."/>
            <person name="Brannstrom I.O."/>
            <person name="Guillou S."/>
            <person name="Cros-Aarteil S."/>
            <person name="Calhoun S."/>
            <person name="Haridas S."/>
            <person name="Kuo A."/>
            <person name="Mondo S."/>
            <person name="Pangilinan J."/>
            <person name="Riley R."/>
            <person name="Labutti K."/>
            <person name="Andreopoulos B."/>
            <person name="Lipzen A."/>
            <person name="Chen C."/>
            <person name="Yanf M."/>
            <person name="Daum C."/>
            <person name="Ng V."/>
            <person name="Clum A."/>
            <person name="Ohm R."/>
            <person name="Martin F."/>
            <person name="Silar P."/>
            <person name="Natvig D."/>
            <person name="Lalanne C."/>
            <person name="Gautier V."/>
            <person name="Ament-Velasquez S.L."/>
            <person name="Kruys A."/>
            <person name="Hutchinson M.I."/>
            <person name="Powell A.J."/>
            <person name="Barry K."/>
            <person name="Miller A.N."/>
            <person name="Grigoriev I.V."/>
            <person name="Debuchy R."/>
            <person name="Gladieux P."/>
            <person name="Thoren M.H."/>
            <person name="Johannesson H."/>
        </authorList>
    </citation>
    <scope>NUCLEOTIDE SEQUENCE</scope>
    <source>
        <strain evidence="3">CBS 892.96</strain>
    </source>
</reference>
<gene>
    <name evidence="3" type="ORF">QBC36DRAFT_352500</name>
</gene>
<keyword evidence="2" id="KW-0812">Transmembrane</keyword>
<feature type="compositionally biased region" description="Acidic residues" evidence="1">
    <location>
        <begin position="158"/>
        <end position="184"/>
    </location>
</feature>
<feature type="compositionally biased region" description="Acidic residues" evidence="1">
    <location>
        <begin position="485"/>
        <end position="501"/>
    </location>
</feature>
<dbReference type="EMBL" id="MU866199">
    <property type="protein sequence ID" value="KAK4176391.1"/>
    <property type="molecule type" value="Genomic_DNA"/>
</dbReference>
<feature type="region of interest" description="Disordered" evidence="1">
    <location>
        <begin position="428"/>
        <end position="452"/>
    </location>
</feature>
<reference evidence="3" key="1">
    <citation type="journal article" date="2023" name="Mol. Phylogenet. Evol.">
        <title>Genome-scale phylogeny and comparative genomics of the fungal order Sordariales.</title>
        <authorList>
            <person name="Hensen N."/>
            <person name="Bonometti L."/>
            <person name="Westerberg I."/>
            <person name="Brannstrom I.O."/>
            <person name="Guillou S."/>
            <person name="Cros-Aarteil S."/>
            <person name="Calhoun S."/>
            <person name="Haridas S."/>
            <person name="Kuo A."/>
            <person name="Mondo S."/>
            <person name="Pangilinan J."/>
            <person name="Riley R."/>
            <person name="LaButti K."/>
            <person name="Andreopoulos B."/>
            <person name="Lipzen A."/>
            <person name="Chen C."/>
            <person name="Yan M."/>
            <person name="Daum C."/>
            <person name="Ng V."/>
            <person name="Clum A."/>
            <person name="Steindorff A."/>
            <person name="Ohm R.A."/>
            <person name="Martin F."/>
            <person name="Silar P."/>
            <person name="Natvig D.O."/>
            <person name="Lalanne C."/>
            <person name="Gautier V."/>
            <person name="Ament-Velasquez S.L."/>
            <person name="Kruys A."/>
            <person name="Hutchinson M.I."/>
            <person name="Powell A.J."/>
            <person name="Barry K."/>
            <person name="Miller A.N."/>
            <person name="Grigoriev I.V."/>
            <person name="Debuchy R."/>
            <person name="Gladieux P."/>
            <person name="Hiltunen Thoren M."/>
            <person name="Johannesson H."/>
        </authorList>
    </citation>
    <scope>NUCLEOTIDE SEQUENCE</scope>
    <source>
        <strain evidence="3">CBS 892.96</strain>
    </source>
</reference>
<name>A0AAN7A5U4_9PEZI</name>
<dbReference type="Proteomes" id="UP001302321">
    <property type="component" value="Unassembled WGS sequence"/>
</dbReference>
<feature type="transmembrane region" description="Helical" evidence="2">
    <location>
        <begin position="12"/>
        <end position="30"/>
    </location>
</feature>
<protein>
    <submittedName>
        <fullName evidence="3">Uncharacterized protein</fullName>
    </submittedName>
</protein>
<dbReference type="AlphaFoldDB" id="A0AAN7A5U4"/>
<accession>A0AAN7A5U4</accession>
<proteinExistence type="predicted"/>
<keyword evidence="4" id="KW-1185">Reference proteome</keyword>
<evidence type="ECO:0000256" key="1">
    <source>
        <dbReference type="SAM" id="MobiDB-lite"/>
    </source>
</evidence>